<protein>
    <submittedName>
        <fullName evidence="2">Heterokaryon incompatibility protein-domain-containing protein</fullName>
    </submittedName>
</protein>
<dbReference type="Pfam" id="PF06985">
    <property type="entry name" value="HET"/>
    <property type="match status" value="1"/>
</dbReference>
<evidence type="ECO:0000313" key="2">
    <source>
        <dbReference type="EMBL" id="KAK8235116.1"/>
    </source>
</evidence>
<dbReference type="EMBL" id="JBBWRZ010000005">
    <property type="protein sequence ID" value="KAK8235116.1"/>
    <property type="molecule type" value="Genomic_DNA"/>
</dbReference>
<dbReference type="InterPro" id="IPR010730">
    <property type="entry name" value="HET"/>
</dbReference>
<accession>A0ABR1YNS6</accession>
<evidence type="ECO:0000259" key="1">
    <source>
        <dbReference type="Pfam" id="PF06985"/>
    </source>
</evidence>
<keyword evidence="3" id="KW-1185">Reference proteome</keyword>
<name>A0ABR1YNS6_9PEZI</name>
<evidence type="ECO:0000313" key="3">
    <source>
        <dbReference type="Proteomes" id="UP001492380"/>
    </source>
</evidence>
<sequence>MKRSIDWIRLRLRICFDQHKSCALQSDGAAIPTRLIDVNPDGKGLDIKGPNGLDVKLRESISISPETSPKYAALSYCWGSYRPDCITTSQTIKRNLGCISWDSLPQTFRDAVEFTRGLGLRYLWIDSICIIQGDRDDWSREAGKMYEVYKGATITLAALFGADSRSGLRHMTMSQHYPRIVANLQHGYYVDPLYLRRHHDFWDLGATKEGSYPVISPLLKRAWTYQERIVSPRVVFFTESEVVYQCTQEVECECGTATDAWRSNWKSDSERAMIFEATKPSPDLNQQTSSDRRRNFFRTWRAIIEKYSALDITDAKDRLPALGAIAEQFQRVCPRSKYLAGLWSDYLLKDLLWKGDHSKRISNVSNLPTWSWASVQGGVKYPYLLDSFSSYTLRDVAEVVEATCSYRDNRLGILEHSTLVLRSRLLSCFLDWDELYDESQTRVYRTTTIDVDDESACFPCGSQSDFQQVYLFKIIEDTAKVYCLILRLEDQAAKSYSRLGMVECYDDSLFHAFEERGETVECRIL</sequence>
<proteinExistence type="predicted"/>
<comment type="caution">
    <text evidence="2">The sequence shown here is derived from an EMBL/GenBank/DDBJ whole genome shotgun (WGS) entry which is preliminary data.</text>
</comment>
<dbReference type="PANTHER" id="PTHR33112:SF9">
    <property type="entry name" value="HETEROKARYON INCOMPATIBILITY DOMAIN-CONTAINING PROTEIN"/>
    <property type="match status" value="1"/>
</dbReference>
<dbReference type="PANTHER" id="PTHR33112">
    <property type="entry name" value="DOMAIN PROTEIN, PUTATIVE-RELATED"/>
    <property type="match status" value="1"/>
</dbReference>
<organism evidence="2 3">
    <name type="scientific">Phyllosticta capitalensis</name>
    <dbReference type="NCBI Taxonomy" id="121624"/>
    <lineage>
        <taxon>Eukaryota</taxon>
        <taxon>Fungi</taxon>
        <taxon>Dikarya</taxon>
        <taxon>Ascomycota</taxon>
        <taxon>Pezizomycotina</taxon>
        <taxon>Dothideomycetes</taxon>
        <taxon>Dothideomycetes incertae sedis</taxon>
        <taxon>Botryosphaeriales</taxon>
        <taxon>Phyllostictaceae</taxon>
        <taxon>Phyllosticta</taxon>
    </lineage>
</organism>
<gene>
    <name evidence="2" type="ORF">HDK90DRAFT_234634</name>
</gene>
<feature type="domain" description="Heterokaryon incompatibility" evidence="1">
    <location>
        <begin position="71"/>
        <end position="227"/>
    </location>
</feature>
<dbReference type="Proteomes" id="UP001492380">
    <property type="component" value="Unassembled WGS sequence"/>
</dbReference>
<reference evidence="2 3" key="1">
    <citation type="submission" date="2024-04" db="EMBL/GenBank/DDBJ databases">
        <title>Phyllosticta paracitricarpa is synonymous to the EU quarantine fungus P. citricarpa based on phylogenomic analyses.</title>
        <authorList>
            <consortium name="Lawrence Berkeley National Laboratory"/>
            <person name="Van Ingen-Buijs V.A."/>
            <person name="Van Westerhoven A.C."/>
            <person name="Haridas S."/>
            <person name="Skiadas P."/>
            <person name="Martin F."/>
            <person name="Groenewald J.Z."/>
            <person name="Crous P.W."/>
            <person name="Seidl M.F."/>
        </authorList>
    </citation>
    <scope>NUCLEOTIDE SEQUENCE [LARGE SCALE GENOMIC DNA]</scope>
    <source>
        <strain evidence="2 3">CBS 123374</strain>
    </source>
</reference>